<comment type="caution">
    <text evidence="1">The sequence shown here is derived from an EMBL/GenBank/DDBJ whole genome shotgun (WGS) entry which is preliminary data.</text>
</comment>
<gene>
    <name evidence="1" type="ORF">COT26_01700</name>
</gene>
<name>A0A2H0YQH8_9BACT</name>
<reference evidence="2" key="1">
    <citation type="submission" date="2017-09" db="EMBL/GenBank/DDBJ databases">
        <title>Depth-based differentiation of microbial function through sediment-hosted aquifers and enrichment of novel symbionts in the deep terrestrial subsurface.</title>
        <authorList>
            <person name="Probst A.J."/>
            <person name="Ladd B."/>
            <person name="Jarett J.K."/>
            <person name="Geller-Mcgrath D.E."/>
            <person name="Sieber C.M.K."/>
            <person name="Emerson J.B."/>
            <person name="Anantharaman K."/>
            <person name="Thomas B.C."/>
            <person name="Malmstrom R."/>
            <person name="Stieglmeier M."/>
            <person name="Klingl A."/>
            <person name="Woyke T."/>
            <person name="Ryan C.M."/>
            <person name="Banfield J.F."/>
        </authorList>
    </citation>
    <scope>NUCLEOTIDE SEQUENCE [LARGE SCALE GENOMIC DNA]</scope>
</reference>
<evidence type="ECO:0000313" key="2">
    <source>
        <dbReference type="Proteomes" id="UP000236845"/>
    </source>
</evidence>
<evidence type="ECO:0000313" key="1">
    <source>
        <dbReference type="EMBL" id="PIS40747.1"/>
    </source>
</evidence>
<dbReference type="Proteomes" id="UP000236845">
    <property type="component" value="Unassembled WGS sequence"/>
</dbReference>
<sequence>MSASLPWYTRLFFRLFPRMTIKHLSRQMAGGIDFSALQGTLVKTKRVDLVPLNGDNNRGFQIILDSKVALYFYQDGDHFSYDGYEVGEYEKGDITILDHLKKHE</sequence>
<dbReference type="EMBL" id="PEXW01000036">
    <property type="protein sequence ID" value="PIS40747.1"/>
    <property type="molecule type" value="Genomic_DNA"/>
</dbReference>
<accession>A0A2H0YQH8</accession>
<organism evidence="1 2">
    <name type="scientific">Candidatus Kerfeldbacteria bacterium CG08_land_8_20_14_0_20_43_14</name>
    <dbReference type="NCBI Taxonomy" id="2014246"/>
    <lineage>
        <taxon>Bacteria</taxon>
        <taxon>Candidatus Kerfeldiibacteriota</taxon>
    </lineage>
</organism>
<protein>
    <submittedName>
        <fullName evidence="1">Uncharacterized protein</fullName>
    </submittedName>
</protein>
<proteinExistence type="predicted"/>
<dbReference type="AlphaFoldDB" id="A0A2H0YQH8"/>